<dbReference type="InterPro" id="IPR000782">
    <property type="entry name" value="FAS1_domain"/>
</dbReference>
<dbReference type="PANTHER" id="PTHR33985:SF5">
    <property type="entry name" value="FASCICLIN-LIKE ARABINOGALACTAN FAMILY PROTEIN"/>
    <property type="match status" value="1"/>
</dbReference>
<organism evidence="4 5">
    <name type="scientific">Ricinus communis</name>
    <name type="common">Castor bean</name>
    <dbReference type="NCBI Taxonomy" id="3988"/>
    <lineage>
        <taxon>Eukaryota</taxon>
        <taxon>Viridiplantae</taxon>
        <taxon>Streptophyta</taxon>
        <taxon>Embryophyta</taxon>
        <taxon>Tracheophyta</taxon>
        <taxon>Spermatophyta</taxon>
        <taxon>Magnoliopsida</taxon>
        <taxon>eudicotyledons</taxon>
        <taxon>Gunneridae</taxon>
        <taxon>Pentapetalae</taxon>
        <taxon>rosids</taxon>
        <taxon>fabids</taxon>
        <taxon>Malpighiales</taxon>
        <taxon>Euphorbiaceae</taxon>
        <taxon>Acalyphoideae</taxon>
        <taxon>Acalypheae</taxon>
        <taxon>Ricinus</taxon>
    </lineage>
</organism>
<gene>
    <name evidence="4" type="ORF">RCOM_0770460</name>
</gene>
<dbReference type="STRING" id="3988.B9SV65"/>
<comment type="similarity">
    <text evidence="1">Belongs to the fasciclin-like AGP family.</text>
</comment>
<protein>
    <recommendedName>
        <fullName evidence="3">FAS1 domain-containing protein</fullName>
    </recommendedName>
</protein>
<keyword evidence="2" id="KW-0732">Signal</keyword>
<evidence type="ECO:0000313" key="4">
    <source>
        <dbReference type="EMBL" id="EEF32487.1"/>
    </source>
</evidence>
<dbReference type="InterPro" id="IPR036378">
    <property type="entry name" value="FAS1_dom_sf"/>
</dbReference>
<dbReference type="InParanoid" id="B9SV65"/>
<evidence type="ECO:0000313" key="5">
    <source>
        <dbReference type="Proteomes" id="UP000008311"/>
    </source>
</evidence>
<dbReference type="SMART" id="SM00554">
    <property type="entry name" value="FAS1"/>
    <property type="match status" value="1"/>
</dbReference>
<dbReference type="PANTHER" id="PTHR33985">
    <property type="entry name" value="OS02G0491300 PROTEIN-RELATED"/>
    <property type="match status" value="1"/>
</dbReference>
<feature type="chain" id="PRO_5002892087" description="FAS1 domain-containing protein" evidence="2">
    <location>
        <begin position="21"/>
        <end position="258"/>
    </location>
</feature>
<dbReference type="FunFam" id="2.30.180.10:FF:000046">
    <property type="entry name" value="Fasciclin-like arabinogalactan family protein"/>
    <property type="match status" value="1"/>
</dbReference>
<dbReference type="InterPro" id="IPR052806">
    <property type="entry name" value="Fasciclin-like_AGP"/>
</dbReference>
<feature type="signal peptide" evidence="2">
    <location>
        <begin position="1"/>
        <end position="20"/>
    </location>
</feature>
<evidence type="ECO:0000256" key="2">
    <source>
        <dbReference type="SAM" id="SignalP"/>
    </source>
</evidence>
<evidence type="ECO:0000256" key="1">
    <source>
        <dbReference type="ARBA" id="ARBA00007843"/>
    </source>
</evidence>
<feature type="domain" description="FAS1" evidence="3">
    <location>
        <begin position="60"/>
        <end position="189"/>
    </location>
</feature>
<proteinExistence type="inferred from homology"/>
<accession>B9SV65</accession>
<reference evidence="5" key="1">
    <citation type="journal article" date="2010" name="Nat. Biotechnol.">
        <title>Draft genome sequence of the oilseed species Ricinus communis.</title>
        <authorList>
            <person name="Chan A.P."/>
            <person name="Crabtree J."/>
            <person name="Zhao Q."/>
            <person name="Lorenzi H."/>
            <person name="Orvis J."/>
            <person name="Puiu D."/>
            <person name="Melake-Berhan A."/>
            <person name="Jones K.M."/>
            <person name="Redman J."/>
            <person name="Chen G."/>
            <person name="Cahoon E.B."/>
            <person name="Gedil M."/>
            <person name="Stanke M."/>
            <person name="Haas B.J."/>
            <person name="Wortman J.R."/>
            <person name="Fraser-Liggett C.M."/>
            <person name="Ravel J."/>
            <person name="Rabinowicz P.D."/>
        </authorList>
    </citation>
    <scope>NUCLEOTIDE SEQUENCE [LARGE SCALE GENOMIC DNA]</scope>
    <source>
        <strain evidence="5">cv. Hale</strain>
    </source>
</reference>
<name>B9SV65_RICCO</name>
<dbReference type="PROSITE" id="PS50213">
    <property type="entry name" value="FAS1"/>
    <property type="match status" value="1"/>
</dbReference>
<evidence type="ECO:0000259" key="3">
    <source>
        <dbReference type="PROSITE" id="PS50213"/>
    </source>
</evidence>
<dbReference type="SUPFAM" id="SSF82153">
    <property type="entry name" value="FAS1 domain"/>
    <property type="match status" value="1"/>
</dbReference>
<dbReference type="AlphaFoldDB" id="B9SV65"/>
<dbReference type="EMBL" id="EQ974162">
    <property type="protein sequence ID" value="EEF32487.1"/>
    <property type="molecule type" value="Genomic_DNA"/>
</dbReference>
<sequence length="258" mass="27982">MCQQLLSLFLLLLLRTTSTATLTPALSPTATPLPPPNTTTTTIPLLPLAPPPKFHRQQQLNNIIDALIGAGDFNSWVNILSVADAATLPLSATLFIPADDSPSPIATTITIDPFIFPYHIVPQRLSFSDLCQFNLSSRLPTLLSFKSILITNNSISNFTLDDSLLSHPDLFSSDTIAVHGIATLLDYSVYGDAYPKPSQPEVLARPPPGMFVPKGELISDHNESNTANCLCVEISWTVSLVVFCAFLVPKIQIINLDC</sequence>
<keyword evidence="5" id="KW-1185">Reference proteome</keyword>
<dbReference type="eggNOG" id="ENOG502S19S">
    <property type="taxonomic scope" value="Eukaryota"/>
</dbReference>
<dbReference type="Proteomes" id="UP000008311">
    <property type="component" value="Unassembled WGS sequence"/>
</dbReference>